<comment type="similarity">
    <text evidence="2">Belongs to the methyltransferase superfamily. L-isoaspartyl/D-aspartyl protein methyltransferase family.</text>
</comment>
<keyword evidence="6 12" id="KW-0489">Methyltransferase</keyword>
<gene>
    <name evidence="12" type="ORF">DVK44_24855</name>
</gene>
<comment type="subcellular location">
    <subcellularLocation>
        <location evidence="1">Cytoplasm</location>
    </subcellularLocation>
</comment>
<dbReference type="EC" id="2.1.1.77" evidence="3"/>
<name>A0A345HUI6_9ACTN</name>
<dbReference type="OrthoDB" id="5143400at2"/>
<dbReference type="AlphaFoldDB" id="A0A345HUI6"/>
<evidence type="ECO:0000256" key="7">
    <source>
        <dbReference type="ARBA" id="ARBA00022679"/>
    </source>
</evidence>
<protein>
    <recommendedName>
        <fullName evidence="4">Protein-L-isoaspartate O-methyltransferase</fullName>
        <ecNumber evidence="3">2.1.1.77</ecNumber>
    </recommendedName>
    <alternativeName>
        <fullName evidence="11">L-isoaspartyl protein carboxyl methyltransferase</fullName>
    </alternativeName>
    <alternativeName>
        <fullName evidence="9">Protein L-isoaspartyl methyltransferase</fullName>
    </alternativeName>
    <alternativeName>
        <fullName evidence="10">Protein-beta-aspartate methyltransferase</fullName>
    </alternativeName>
</protein>
<dbReference type="GO" id="GO:0005737">
    <property type="term" value="C:cytoplasm"/>
    <property type="evidence" value="ECO:0007669"/>
    <property type="project" value="UniProtKB-SubCell"/>
</dbReference>
<evidence type="ECO:0000256" key="5">
    <source>
        <dbReference type="ARBA" id="ARBA00022490"/>
    </source>
</evidence>
<dbReference type="SUPFAM" id="SSF53335">
    <property type="entry name" value="S-adenosyl-L-methionine-dependent methyltransferases"/>
    <property type="match status" value="1"/>
</dbReference>
<evidence type="ECO:0000256" key="4">
    <source>
        <dbReference type="ARBA" id="ARBA00013346"/>
    </source>
</evidence>
<dbReference type="RefSeq" id="WP_114661975.1">
    <property type="nucleotide sequence ID" value="NZ_CP031194.1"/>
</dbReference>
<evidence type="ECO:0000313" key="12">
    <source>
        <dbReference type="EMBL" id="AXG80360.1"/>
    </source>
</evidence>
<evidence type="ECO:0000256" key="9">
    <source>
        <dbReference type="ARBA" id="ARBA00030757"/>
    </source>
</evidence>
<evidence type="ECO:0000313" key="13">
    <source>
        <dbReference type="Proteomes" id="UP000253868"/>
    </source>
</evidence>
<evidence type="ECO:0000256" key="3">
    <source>
        <dbReference type="ARBA" id="ARBA00011890"/>
    </source>
</evidence>
<dbReference type="Proteomes" id="UP000253868">
    <property type="component" value="Chromosome"/>
</dbReference>
<keyword evidence="7 12" id="KW-0808">Transferase</keyword>
<accession>A0A345HUI6</accession>
<dbReference type="Pfam" id="PF01135">
    <property type="entry name" value="PCMT"/>
    <property type="match status" value="1"/>
</dbReference>
<dbReference type="EMBL" id="CP031194">
    <property type="protein sequence ID" value="AXG80360.1"/>
    <property type="molecule type" value="Genomic_DNA"/>
</dbReference>
<dbReference type="GO" id="GO:0032259">
    <property type="term" value="P:methylation"/>
    <property type="evidence" value="ECO:0007669"/>
    <property type="project" value="UniProtKB-KW"/>
</dbReference>
<organism evidence="12 13">
    <name type="scientific">Streptomyces paludis</name>
    <dbReference type="NCBI Taxonomy" id="2282738"/>
    <lineage>
        <taxon>Bacteria</taxon>
        <taxon>Bacillati</taxon>
        <taxon>Actinomycetota</taxon>
        <taxon>Actinomycetes</taxon>
        <taxon>Kitasatosporales</taxon>
        <taxon>Streptomycetaceae</taxon>
        <taxon>Streptomyces</taxon>
    </lineage>
</organism>
<reference evidence="13" key="1">
    <citation type="submission" date="2018-07" db="EMBL/GenBank/DDBJ databases">
        <authorList>
            <person name="Zhao J."/>
        </authorList>
    </citation>
    <scope>NUCLEOTIDE SEQUENCE [LARGE SCALE GENOMIC DNA]</scope>
    <source>
        <strain evidence="13">GSSD-12</strain>
    </source>
</reference>
<evidence type="ECO:0000256" key="8">
    <source>
        <dbReference type="ARBA" id="ARBA00022691"/>
    </source>
</evidence>
<evidence type="ECO:0000256" key="6">
    <source>
        <dbReference type="ARBA" id="ARBA00022603"/>
    </source>
</evidence>
<proteinExistence type="inferred from homology"/>
<dbReference type="InterPro" id="IPR029063">
    <property type="entry name" value="SAM-dependent_MTases_sf"/>
</dbReference>
<sequence>MHVTSASPVERRAREEMARHLIDIDVLTKEWAEAFRAVPRSRFLPDPFWAYDMESGRSDSVRRAAGEDAWARAAYANVPLVTQWDDGQHSGTESGARATSSASMPSVVAAMLRDLDVRDGMRVLEVGTGTGWNAGLLAHRLGGENVVSVEIDPAVAARASAALKRAGLDPLVIEGDGRDGWAPGAPYDRVIATAGVRDLPPRWLEQTRPGGIVLAPWGTHYSNQDAVVRLTVGEDGRAHGPFLSMVEFMKLRDQRLDWNRFGGHVRDFPGDADVSRTSLTPADLGDRYDTPNFVAGLLVPDCAHVLNDGPSGEPGDAKAWFFDFGSLSWAAVVFTPGDPEATVHQSGPRRLWDEVERALTWWIGVGRPEFDRFGLTVDGDGTTRPWLDGPENVLPSCRPLA</sequence>
<evidence type="ECO:0000256" key="1">
    <source>
        <dbReference type="ARBA" id="ARBA00004496"/>
    </source>
</evidence>
<keyword evidence="8" id="KW-0949">S-adenosyl-L-methionine</keyword>
<evidence type="ECO:0000256" key="2">
    <source>
        <dbReference type="ARBA" id="ARBA00005369"/>
    </source>
</evidence>
<evidence type="ECO:0000256" key="11">
    <source>
        <dbReference type="ARBA" id="ARBA00031350"/>
    </source>
</evidence>
<dbReference type="InterPro" id="IPR000682">
    <property type="entry name" value="PCMT"/>
</dbReference>
<dbReference type="Gene3D" id="3.40.50.150">
    <property type="entry name" value="Vaccinia Virus protein VP39"/>
    <property type="match status" value="1"/>
</dbReference>
<dbReference type="PANTHER" id="PTHR11579:SF0">
    <property type="entry name" value="PROTEIN-L-ISOASPARTATE(D-ASPARTATE) O-METHYLTRANSFERASE"/>
    <property type="match status" value="1"/>
</dbReference>
<keyword evidence="5" id="KW-0963">Cytoplasm</keyword>
<dbReference type="GO" id="GO:0004719">
    <property type="term" value="F:protein-L-isoaspartate (D-aspartate) O-methyltransferase activity"/>
    <property type="evidence" value="ECO:0007669"/>
    <property type="project" value="UniProtKB-EC"/>
</dbReference>
<dbReference type="CDD" id="cd02440">
    <property type="entry name" value="AdoMet_MTases"/>
    <property type="match status" value="1"/>
</dbReference>
<evidence type="ECO:0000256" key="10">
    <source>
        <dbReference type="ARBA" id="ARBA00031323"/>
    </source>
</evidence>
<dbReference type="PANTHER" id="PTHR11579">
    <property type="entry name" value="PROTEIN-L-ISOASPARTATE O-METHYLTRANSFERASE"/>
    <property type="match status" value="1"/>
</dbReference>
<keyword evidence="13" id="KW-1185">Reference proteome</keyword>
<dbReference type="KEGG" id="spad:DVK44_24855"/>